<dbReference type="InterPro" id="IPR031568">
    <property type="entry name" value="Pet117"/>
</dbReference>
<accession>A0A067CPS2</accession>
<evidence type="ECO:0000313" key="3">
    <source>
        <dbReference type="Proteomes" id="UP000030745"/>
    </source>
</evidence>
<evidence type="ECO:0000313" key="2">
    <source>
        <dbReference type="EMBL" id="KDO31215.1"/>
    </source>
</evidence>
<dbReference type="OMA" id="GTIYYVH"/>
<evidence type="ECO:0000256" key="1">
    <source>
        <dbReference type="SAM" id="Phobius"/>
    </source>
</evidence>
<gene>
    <name evidence="2" type="ORF">SPRG_03833</name>
</gene>
<dbReference type="Proteomes" id="UP000030745">
    <property type="component" value="Unassembled WGS sequence"/>
</dbReference>
<dbReference type="Pfam" id="PF15786">
    <property type="entry name" value="PET117"/>
    <property type="match status" value="1"/>
</dbReference>
<reference evidence="2 3" key="1">
    <citation type="journal article" date="2013" name="PLoS Genet.">
        <title>Distinctive expansion of potential virulence genes in the genome of the oomycete fish pathogen Saprolegnia parasitica.</title>
        <authorList>
            <person name="Jiang R.H."/>
            <person name="de Bruijn I."/>
            <person name="Haas B.J."/>
            <person name="Belmonte R."/>
            <person name="Lobach L."/>
            <person name="Christie J."/>
            <person name="van den Ackerveken G."/>
            <person name="Bottin A."/>
            <person name="Bulone V."/>
            <person name="Diaz-Moreno S.M."/>
            <person name="Dumas B."/>
            <person name="Fan L."/>
            <person name="Gaulin E."/>
            <person name="Govers F."/>
            <person name="Grenville-Briggs L.J."/>
            <person name="Horner N.R."/>
            <person name="Levin J.Z."/>
            <person name="Mammella M."/>
            <person name="Meijer H.J."/>
            <person name="Morris P."/>
            <person name="Nusbaum C."/>
            <person name="Oome S."/>
            <person name="Phillips A.J."/>
            <person name="van Rooyen D."/>
            <person name="Rzeszutek E."/>
            <person name="Saraiva M."/>
            <person name="Secombes C.J."/>
            <person name="Seidl M.F."/>
            <person name="Snel B."/>
            <person name="Stassen J.H."/>
            <person name="Sykes S."/>
            <person name="Tripathy S."/>
            <person name="van den Berg H."/>
            <person name="Vega-Arreguin J.C."/>
            <person name="Wawra S."/>
            <person name="Young S.K."/>
            <person name="Zeng Q."/>
            <person name="Dieguez-Uribeondo J."/>
            <person name="Russ C."/>
            <person name="Tyler B.M."/>
            <person name="van West P."/>
        </authorList>
    </citation>
    <scope>NUCLEOTIDE SEQUENCE [LARGE SCALE GENOMIC DNA]</scope>
    <source>
        <strain evidence="2 3">CBS 223.65</strain>
    </source>
</reference>
<organism evidence="2 3">
    <name type="scientific">Saprolegnia parasitica (strain CBS 223.65)</name>
    <dbReference type="NCBI Taxonomy" id="695850"/>
    <lineage>
        <taxon>Eukaryota</taxon>
        <taxon>Sar</taxon>
        <taxon>Stramenopiles</taxon>
        <taxon>Oomycota</taxon>
        <taxon>Saprolegniomycetes</taxon>
        <taxon>Saprolegniales</taxon>
        <taxon>Saprolegniaceae</taxon>
        <taxon>Saprolegnia</taxon>
    </lineage>
</organism>
<dbReference type="RefSeq" id="XP_012197820.1">
    <property type="nucleotide sequence ID" value="XM_012342430.1"/>
</dbReference>
<dbReference type="OrthoDB" id="76305at2759"/>
<dbReference type="KEGG" id="spar:SPRG_03833"/>
<keyword evidence="1" id="KW-0472">Membrane</keyword>
<dbReference type="VEuPathDB" id="FungiDB:SPRG_03833"/>
<protein>
    <submittedName>
        <fullName evidence="2">Uncharacterized protein</fullName>
    </submittedName>
</protein>
<feature type="transmembrane region" description="Helical" evidence="1">
    <location>
        <begin position="6"/>
        <end position="26"/>
    </location>
</feature>
<keyword evidence="1" id="KW-0812">Transmembrane</keyword>
<keyword evidence="1" id="KW-1133">Transmembrane helix</keyword>
<proteinExistence type="predicted"/>
<dbReference type="EMBL" id="KK583198">
    <property type="protein sequence ID" value="KDO31215.1"/>
    <property type="molecule type" value="Genomic_DNA"/>
</dbReference>
<keyword evidence="3" id="KW-1185">Reference proteome</keyword>
<name>A0A067CPS2_SAPPC</name>
<dbReference type="AlphaFoldDB" id="A0A067CPS2"/>
<sequence>MRRPSLPVVVTTAVVAGVLGTIYYVHDVQVREKKEMREGVLRDIRRDRLRKQQEEAAKSSGPL</sequence>
<dbReference type="GeneID" id="24126313"/>